<evidence type="ECO:0000313" key="1">
    <source>
        <dbReference type="EMBL" id="CAD6493647.1"/>
    </source>
</evidence>
<sequence length="70" mass="8218">MVKYKRITAILTKEQYATIKRLSLSYTLGVTTVIRLLLSEKLEEIKNKNTVSFFYHTDFSPLENTQECEQ</sequence>
<dbReference type="Proteomes" id="UP000639006">
    <property type="component" value="Unassembled WGS sequence"/>
</dbReference>
<organism evidence="1 2">
    <name type="scientific">Candidatus Argoarchaeum ethanivorans</name>
    <dbReference type="NCBI Taxonomy" id="2608793"/>
    <lineage>
        <taxon>Archaea</taxon>
        <taxon>Methanobacteriati</taxon>
        <taxon>Methanobacteriota</taxon>
        <taxon>Stenosarchaea group</taxon>
        <taxon>Methanomicrobia</taxon>
        <taxon>Methanosarcinales</taxon>
        <taxon>Methanosarcinales incertae sedis</taxon>
        <taxon>GOM Arc I cluster</taxon>
        <taxon>Candidatus Argoarchaeum</taxon>
    </lineage>
</organism>
<reference evidence="1" key="1">
    <citation type="submission" date="2020-10" db="EMBL/GenBank/DDBJ databases">
        <authorList>
            <person name="Hahn C.J."/>
            <person name="Laso-Perez R."/>
            <person name="Vulcano F."/>
            <person name="Vaziourakis K.-M."/>
            <person name="Stokke R."/>
            <person name="Steen I.H."/>
            <person name="Teske A."/>
            <person name="Boetius A."/>
            <person name="Liebeke M."/>
            <person name="Amann R."/>
            <person name="Knittel K."/>
        </authorList>
    </citation>
    <scope>NUCLEOTIDE SEQUENCE</scope>
    <source>
        <strain evidence="1">Gfbio:e3339647-f889-4370-9287-4fb5cb688e4c:AG392M11_GoMArc1</strain>
    </source>
</reference>
<proteinExistence type="predicted"/>
<dbReference type="EMBL" id="CAJHIQ010000041">
    <property type="protein sequence ID" value="CAD6493647.1"/>
    <property type="molecule type" value="Genomic_DNA"/>
</dbReference>
<accession>A0A811TGK8</accession>
<protein>
    <submittedName>
        <fullName evidence="1">Uncharacterized protein</fullName>
    </submittedName>
</protein>
<gene>
    <name evidence="1" type="ORF">DIAAKJNI_00531</name>
</gene>
<comment type="caution">
    <text evidence="1">The sequence shown here is derived from an EMBL/GenBank/DDBJ whole genome shotgun (WGS) entry which is preliminary data.</text>
</comment>
<dbReference type="AlphaFoldDB" id="A0A811TGK8"/>
<evidence type="ECO:0000313" key="2">
    <source>
        <dbReference type="Proteomes" id="UP000639006"/>
    </source>
</evidence>
<name>A0A811TGK8_9EURY</name>